<gene>
    <name evidence="1" type="ORF">JTE90_001093</name>
</gene>
<name>A0AAV6UM20_9ARAC</name>
<dbReference type="EMBL" id="JAFNEN010000380">
    <property type="protein sequence ID" value="KAG8184276.1"/>
    <property type="molecule type" value="Genomic_DNA"/>
</dbReference>
<protein>
    <submittedName>
        <fullName evidence="1">Uncharacterized protein</fullName>
    </submittedName>
</protein>
<comment type="caution">
    <text evidence="1">The sequence shown here is derived from an EMBL/GenBank/DDBJ whole genome shotgun (WGS) entry which is preliminary data.</text>
</comment>
<accession>A0AAV6UM20</accession>
<dbReference type="Proteomes" id="UP000827092">
    <property type="component" value="Unassembled WGS sequence"/>
</dbReference>
<proteinExistence type="predicted"/>
<evidence type="ECO:0000313" key="1">
    <source>
        <dbReference type="EMBL" id="KAG8184276.1"/>
    </source>
</evidence>
<organism evidence="1 2">
    <name type="scientific">Oedothorax gibbosus</name>
    <dbReference type="NCBI Taxonomy" id="931172"/>
    <lineage>
        <taxon>Eukaryota</taxon>
        <taxon>Metazoa</taxon>
        <taxon>Ecdysozoa</taxon>
        <taxon>Arthropoda</taxon>
        <taxon>Chelicerata</taxon>
        <taxon>Arachnida</taxon>
        <taxon>Araneae</taxon>
        <taxon>Araneomorphae</taxon>
        <taxon>Entelegynae</taxon>
        <taxon>Araneoidea</taxon>
        <taxon>Linyphiidae</taxon>
        <taxon>Erigoninae</taxon>
        <taxon>Oedothorax</taxon>
    </lineage>
</organism>
<evidence type="ECO:0000313" key="2">
    <source>
        <dbReference type="Proteomes" id="UP000827092"/>
    </source>
</evidence>
<dbReference type="AlphaFoldDB" id="A0AAV6UM20"/>
<keyword evidence="2" id="KW-1185">Reference proteome</keyword>
<reference evidence="1 2" key="1">
    <citation type="journal article" date="2022" name="Nat. Ecol. Evol.">
        <title>A masculinizing supergene underlies an exaggerated male reproductive morph in a spider.</title>
        <authorList>
            <person name="Hendrickx F."/>
            <person name="De Corte Z."/>
            <person name="Sonet G."/>
            <person name="Van Belleghem S.M."/>
            <person name="Kostlbacher S."/>
            <person name="Vangestel C."/>
        </authorList>
    </citation>
    <scope>NUCLEOTIDE SEQUENCE [LARGE SCALE GENOMIC DNA]</scope>
    <source>
        <strain evidence="1">W744_W776</strain>
    </source>
</reference>
<sequence>MYSATNRLIFKLPFKPKPYFDLIFLITTSPSIHPNHHHPIITTTHTATTWRHSSTLAPNISPPSPTRFSFSISLDFAVSRRLRVSSAADTGREDNTKARCFGYRLRIMTGV</sequence>